<dbReference type="PANTHER" id="PTHR33608:SF6">
    <property type="entry name" value="BLL2464 PROTEIN"/>
    <property type="match status" value="1"/>
</dbReference>
<dbReference type="PANTHER" id="PTHR33608">
    <property type="entry name" value="BLL2464 PROTEIN"/>
    <property type="match status" value="1"/>
</dbReference>
<name>A0A858RPT5_9BACT</name>
<accession>A0A858RPT5</accession>
<dbReference type="RefSeq" id="WP_169457232.1">
    <property type="nucleotide sequence ID" value="NZ_CP051774.1"/>
</dbReference>
<dbReference type="AlphaFoldDB" id="A0A858RPT5"/>
<dbReference type="Proteomes" id="UP000501812">
    <property type="component" value="Chromosome"/>
</dbReference>
<protein>
    <submittedName>
        <fullName evidence="2">DUF58 domain-containing protein</fullName>
    </submittedName>
</protein>
<evidence type="ECO:0000313" key="2">
    <source>
        <dbReference type="EMBL" id="QJE98745.1"/>
    </source>
</evidence>
<gene>
    <name evidence="2" type="ORF">HHL09_24185</name>
</gene>
<reference evidence="2 3" key="1">
    <citation type="submission" date="2020-04" db="EMBL/GenBank/DDBJ databases">
        <title>Luteolibacter sp. G-1-1-1 isolated from soil.</title>
        <authorList>
            <person name="Dahal R.H."/>
        </authorList>
    </citation>
    <scope>NUCLEOTIDE SEQUENCE [LARGE SCALE GENOMIC DNA]</scope>
    <source>
        <strain evidence="2 3">G-1-1-1</strain>
    </source>
</reference>
<sequence>MTQEELSRCHARALAAAGRLRLPLRSRVWKGQAGEFQGAGVGSSLDFQDHRTYVPGDDPRHINWQAYARTGQYTMKLYREEVRPVVDVVLDASESMFFDPQKATRVAELFCFAVESARRSGAATSVHLVRGDSTRPIPAETIAVHRWLDEARTMKSVDPAMPPDFSRIPFRGNAIRVLVSDLLFPGDPDPAIRLLSARQGSPILMVPYLQSEATPEWTGNYEFVDAERKSRHQHRIEPSTLRRYKESYVNHFGLWKNAARRHQCRMARVACEPDLQTSLFAEALPSGALETAN</sequence>
<keyword evidence="3" id="KW-1185">Reference proteome</keyword>
<feature type="domain" description="DUF58" evidence="1">
    <location>
        <begin position="50"/>
        <end position="246"/>
    </location>
</feature>
<dbReference type="Pfam" id="PF01882">
    <property type="entry name" value="DUF58"/>
    <property type="match status" value="1"/>
</dbReference>
<evidence type="ECO:0000313" key="3">
    <source>
        <dbReference type="Proteomes" id="UP000501812"/>
    </source>
</evidence>
<dbReference type="KEGG" id="luo:HHL09_24185"/>
<organism evidence="2 3">
    <name type="scientific">Luteolibacter luteus</name>
    <dbReference type="NCBI Taxonomy" id="2728835"/>
    <lineage>
        <taxon>Bacteria</taxon>
        <taxon>Pseudomonadati</taxon>
        <taxon>Verrucomicrobiota</taxon>
        <taxon>Verrucomicrobiia</taxon>
        <taxon>Verrucomicrobiales</taxon>
        <taxon>Verrucomicrobiaceae</taxon>
        <taxon>Luteolibacter</taxon>
    </lineage>
</organism>
<evidence type="ECO:0000259" key="1">
    <source>
        <dbReference type="Pfam" id="PF01882"/>
    </source>
</evidence>
<dbReference type="InterPro" id="IPR002881">
    <property type="entry name" value="DUF58"/>
</dbReference>
<proteinExistence type="predicted"/>
<dbReference type="EMBL" id="CP051774">
    <property type="protein sequence ID" value="QJE98745.1"/>
    <property type="molecule type" value="Genomic_DNA"/>
</dbReference>